<evidence type="ECO:0000313" key="2">
    <source>
        <dbReference type="EMBL" id="SSZ30625.1"/>
    </source>
</evidence>
<dbReference type="GeneID" id="49635055"/>
<dbReference type="PIRSF" id="PIRSF031644">
    <property type="entry name" value="UCP031644"/>
    <property type="match status" value="1"/>
</dbReference>
<evidence type="ECO:0000313" key="3">
    <source>
        <dbReference type="Proteomes" id="UP000253728"/>
    </source>
</evidence>
<dbReference type="STRING" id="732.ADJ80_06500"/>
<dbReference type="AlphaFoldDB" id="A0A336N8C9"/>
<dbReference type="InterPro" id="IPR008319">
    <property type="entry name" value="GyrI-like_CCH_Lin2189-like"/>
</dbReference>
<feature type="domain" description="GyrI-like small molecule binding" evidence="1">
    <location>
        <begin position="18"/>
        <end position="197"/>
    </location>
</feature>
<accession>A0A336N8C9</accession>
<name>A0A336N8C9_AGGAP</name>
<sequence length="204" mass="23735">MKYEWKKNEKHLYGIKQTPELVDVPSQKFIMIQGAGNPNKADFSDRISTLYSLAYSIKMLFKSMMKNESDDKITDFTVYPLEGIWEKTDEDGLDKDKLKYTLMIKQPDFITQEIFLNALENVQKKKPNVLYNKVSFGCIDGGKAIQILHIGSYDTELASFEKMDKLTKELGVFRCADSHREIYLSNKNKTSEDKLKTILRYFVR</sequence>
<dbReference type="Gene3D" id="3.20.80.10">
    <property type="entry name" value="Regulatory factor, effector binding domain"/>
    <property type="match status" value="1"/>
</dbReference>
<evidence type="ECO:0000259" key="1">
    <source>
        <dbReference type="Pfam" id="PF06445"/>
    </source>
</evidence>
<gene>
    <name evidence="2" type="ORF">NCTC5908_02455</name>
</gene>
<dbReference type="InterPro" id="IPR029442">
    <property type="entry name" value="GyrI-like"/>
</dbReference>
<dbReference type="RefSeq" id="WP_005703683.1">
    <property type="nucleotide sequence ID" value="NZ_MAQF01000003.1"/>
</dbReference>
<dbReference type="EMBL" id="UFSP01000004">
    <property type="protein sequence ID" value="SSZ30625.1"/>
    <property type="molecule type" value="Genomic_DNA"/>
</dbReference>
<reference evidence="2 3" key="1">
    <citation type="submission" date="2018-06" db="EMBL/GenBank/DDBJ databases">
        <authorList>
            <consortium name="Pathogen Informatics"/>
            <person name="Doyle S."/>
        </authorList>
    </citation>
    <scope>NUCLEOTIDE SEQUENCE [LARGE SCALE GENOMIC DNA]</scope>
    <source>
        <strain evidence="2 3">NCTC5908</strain>
    </source>
</reference>
<proteinExistence type="predicted"/>
<dbReference type="InterPro" id="IPR011256">
    <property type="entry name" value="Reg_factor_effector_dom_sf"/>
</dbReference>
<dbReference type="Pfam" id="PF06445">
    <property type="entry name" value="GyrI-like"/>
    <property type="match status" value="1"/>
</dbReference>
<organism evidence="2 3">
    <name type="scientific">Aggregatibacter aphrophilus</name>
    <name type="common">Haemophilus aphrophilus</name>
    <dbReference type="NCBI Taxonomy" id="732"/>
    <lineage>
        <taxon>Bacteria</taxon>
        <taxon>Pseudomonadati</taxon>
        <taxon>Pseudomonadota</taxon>
        <taxon>Gammaproteobacteria</taxon>
        <taxon>Pasteurellales</taxon>
        <taxon>Pasteurellaceae</taxon>
        <taxon>Aggregatibacter</taxon>
    </lineage>
</organism>
<dbReference type="Proteomes" id="UP000253728">
    <property type="component" value="Unassembled WGS sequence"/>
</dbReference>
<protein>
    <submittedName>
        <fullName evidence="2">Uncharacterized conserved protein</fullName>
    </submittedName>
</protein>